<dbReference type="AlphaFoldDB" id="A0A2Z4XX16"/>
<protein>
    <submittedName>
        <fullName evidence="3">Phage infection protein</fullName>
    </submittedName>
</protein>
<reference evidence="4 6" key="2">
    <citation type="submission" date="2019-08" db="EMBL/GenBank/DDBJ databases">
        <title>Complete genome sequences of Francisella adeliensis (FSC1325 and FSC1326).</title>
        <authorList>
            <person name="Ohrman C."/>
            <person name="Uneklint I."/>
            <person name="Vallesi A."/>
            <person name="Karlsson L."/>
            <person name="Sjodin A."/>
        </authorList>
    </citation>
    <scope>NUCLEOTIDE SEQUENCE [LARGE SCALE GENOMIC DNA]</scope>
    <source>
        <strain evidence="4 6">FSC1325</strain>
    </source>
</reference>
<feature type="signal peptide" evidence="1">
    <location>
        <begin position="1"/>
        <end position="25"/>
    </location>
</feature>
<keyword evidence="6" id="KW-1185">Reference proteome</keyword>
<name>A0A2Z4XX16_9GAMM</name>
<dbReference type="InterPro" id="IPR000774">
    <property type="entry name" value="PPIase_FKBP_N"/>
</dbReference>
<dbReference type="InterPro" id="IPR036944">
    <property type="entry name" value="PPIase_FKBP_N_sf"/>
</dbReference>
<feature type="chain" id="PRO_5016432497" evidence="1">
    <location>
        <begin position="26"/>
        <end position="99"/>
    </location>
</feature>
<dbReference type="OrthoDB" id="9814548at2"/>
<proteinExistence type="predicted"/>
<evidence type="ECO:0000256" key="1">
    <source>
        <dbReference type="SAM" id="SignalP"/>
    </source>
</evidence>
<sequence>MKFTKTLLVAPLIAGALITSSFAAADSNDDVSYSVGYEMGSNLKAQLAQGNVETDNAELISGLKDGIADKKAKLNEKQMQTAMMDFQKQAMAAQQKAQA</sequence>
<feature type="domain" description="Peptidyl-prolyl cis-trans isomerase FKBP-type N-terminal" evidence="2">
    <location>
        <begin position="29"/>
        <end position="97"/>
    </location>
</feature>
<accession>A0A2Z4XX16</accession>
<keyword evidence="1" id="KW-0732">Signal</keyword>
<dbReference type="KEGG" id="fad:CDH04_02890"/>
<dbReference type="Proteomes" id="UP000251120">
    <property type="component" value="Chromosome"/>
</dbReference>
<evidence type="ECO:0000313" key="3">
    <source>
        <dbReference type="EMBL" id="AXA33424.1"/>
    </source>
</evidence>
<dbReference type="Gene3D" id="1.10.287.460">
    <property type="entry name" value="Peptidyl-prolyl cis-trans isomerase, FKBP-type, N-terminal domain"/>
    <property type="match status" value="1"/>
</dbReference>
<evidence type="ECO:0000259" key="2">
    <source>
        <dbReference type="Pfam" id="PF01346"/>
    </source>
</evidence>
<reference evidence="3 5" key="1">
    <citation type="submission" date="2017-06" db="EMBL/GenBank/DDBJ databases">
        <title>Complete genome of Francisella adeliensis.</title>
        <authorList>
            <person name="Vallesi A."/>
            <person name="Sjodin A."/>
        </authorList>
    </citation>
    <scope>NUCLEOTIDE SEQUENCE [LARGE SCALE GENOMIC DNA]</scope>
    <source>
        <strain evidence="3 5">FDC440</strain>
    </source>
</reference>
<dbReference type="Pfam" id="PF01346">
    <property type="entry name" value="FKBP_N"/>
    <property type="match status" value="1"/>
</dbReference>
<dbReference type="RefSeq" id="WP_112869597.1">
    <property type="nucleotide sequence ID" value="NZ_CP021781.1"/>
</dbReference>
<dbReference type="EMBL" id="CP043424">
    <property type="protein sequence ID" value="QIW11651.1"/>
    <property type="molecule type" value="Genomic_DNA"/>
</dbReference>
<dbReference type="EMBL" id="CP021781">
    <property type="protein sequence ID" value="AXA33424.1"/>
    <property type="molecule type" value="Genomic_DNA"/>
</dbReference>
<dbReference type="GO" id="GO:0006457">
    <property type="term" value="P:protein folding"/>
    <property type="evidence" value="ECO:0007669"/>
    <property type="project" value="InterPro"/>
</dbReference>
<dbReference type="Proteomes" id="UP000681131">
    <property type="component" value="Chromosome"/>
</dbReference>
<evidence type="ECO:0000313" key="5">
    <source>
        <dbReference type="Proteomes" id="UP000251120"/>
    </source>
</evidence>
<organism evidence="3 5">
    <name type="scientific">Francisella adeliensis</name>
    <dbReference type="NCBI Taxonomy" id="2007306"/>
    <lineage>
        <taxon>Bacteria</taxon>
        <taxon>Pseudomonadati</taxon>
        <taxon>Pseudomonadota</taxon>
        <taxon>Gammaproteobacteria</taxon>
        <taxon>Thiotrichales</taxon>
        <taxon>Francisellaceae</taxon>
        <taxon>Francisella</taxon>
    </lineage>
</organism>
<evidence type="ECO:0000313" key="4">
    <source>
        <dbReference type="EMBL" id="QIW11651.1"/>
    </source>
</evidence>
<evidence type="ECO:0000313" key="6">
    <source>
        <dbReference type="Proteomes" id="UP000681131"/>
    </source>
</evidence>
<gene>
    <name evidence="3" type="ORF">CDH04_02890</name>
    <name evidence="4" type="ORF">FZC43_02890</name>
</gene>